<dbReference type="EMBL" id="LXSG01000041">
    <property type="protein sequence ID" value="OAM16257.1"/>
    <property type="molecule type" value="Genomic_DNA"/>
</dbReference>
<evidence type="ECO:0008006" key="3">
    <source>
        <dbReference type="Google" id="ProtNLM"/>
    </source>
</evidence>
<protein>
    <recommendedName>
        <fullName evidence="3">HTH HARE-type domain-containing protein</fullName>
    </recommendedName>
</protein>
<dbReference type="GO" id="GO:0003676">
    <property type="term" value="F:nucleic acid binding"/>
    <property type="evidence" value="ECO:0007669"/>
    <property type="project" value="InterPro"/>
</dbReference>
<accession>A0A1A9RDQ3</accession>
<dbReference type="Gene3D" id="3.40.1350.10">
    <property type="match status" value="1"/>
</dbReference>
<evidence type="ECO:0000313" key="1">
    <source>
        <dbReference type="EMBL" id="OAM16257.1"/>
    </source>
</evidence>
<dbReference type="AlphaFoldDB" id="A0A1A9RDQ3"/>
<dbReference type="OrthoDB" id="9181763at2"/>
<dbReference type="InterPro" id="IPR011856">
    <property type="entry name" value="tRNA_endonuc-like_dom_sf"/>
</dbReference>
<dbReference type="SUPFAM" id="SSF52980">
    <property type="entry name" value="Restriction endonuclease-like"/>
    <property type="match status" value="1"/>
</dbReference>
<sequence length="257" mass="28362">MENLSQILQITYKILADMPGKQGHVSDIAIEAVRINHNMGMDADTFSNKLSSALAAHVKKKDAVFTKVASKKDAKGKVVSYKRGVYRLKKLRVANPTEQNIAPPVDSAFLGKAGELAVMSELLFWGFNASLMVVDKGIDIVASKENIYYHIQVKTSQPRANGSFGFSINQKSFEANHSGNTYYVFALRELTKTSFAVIPSSHITTLKNRGIIKGQDSLSISISILDKGKRYLLNNKDDISTWGLGSKITQYSDKLLK</sequence>
<dbReference type="InterPro" id="IPR011335">
    <property type="entry name" value="Restrct_endonuc-II-like"/>
</dbReference>
<proteinExistence type="predicted"/>
<comment type="caution">
    <text evidence="1">The sequence shown here is derived from an EMBL/GenBank/DDBJ whole genome shotgun (WGS) entry which is preliminary data.</text>
</comment>
<gene>
    <name evidence="1" type="ORF">A7P90_11275</name>
</gene>
<organism evidence="1 2">
    <name type="scientific">Eikenella corrodens</name>
    <dbReference type="NCBI Taxonomy" id="539"/>
    <lineage>
        <taxon>Bacteria</taxon>
        <taxon>Pseudomonadati</taxon>
        <taxon>Pseudomonadota</taxon>
        <taxon>Betaproteobacteria</taxon>
        <taxon>Neisseriales</taxon>
        <taxon>Neisseriaceae</taxon>
        <taxon>Eikenella</taxon>
    </lineage>
</organism>
<evidence type="ECO:0000313" key="2">
    <source>
        <dbReference type="Proteomes" id="UP000077589"/>
    </source>
</evidence>
<dbReference type="Proteomes" id="UP000077589">
    <property type="component" value="Unassembled WGS sequence"/>
</dbReference>
<name>A0A1A9RDQ3_EIKCO</name>
<dbReference type="RefSeq" id="WP_064088201.1">
    <property type="nucleotide sequence ID" value="NZ_LXSG01000041.1"/>
</dbReference>
<reference evidence="2" key="1">
    <citation type="submission" date="2016-05" db="EMBL/GenBank/DDBJ databases">
        <title>Draft genome of Corynebacterium afermentans subsp. afermentans LCDC 88199T.</title>
        <authorList>
            <person name="Bernier A.-M."/>
            <person name="Bernard K."/>
        </authorList>
    </citation>
    <scope>NUCLEOTIDE SEQUENCE [LARGE SCALE GENOMIC DNA]</scope>
    <source>
        <strain evidence="2">NML04-0072</strain>
    </source>
</reference>